<protein>
    <recommendedName>
        <fullName evidence="3">Endonuclease/exonuclease/phosphatase domain-containing protein</fullName>
    </recommendedName>
</protein>
<name>A0A2Z6P7A8_TRISU</name>
<dbReference type="SUPFAM" id="SSF56219">
    <property type="entry name" value="DNase I-like"/>
    <property type="match status" value="1"/>
</dbReference>
<organism evidence="1 2">
    <name type="scientific">Trifolium subterraneum</name>
    <name type="common">Subterranean clover</name>
    <dbReference type="NCBI Taxonomy" id="3900"/>
    <lineage>
        <taxon>Eukaryota</taxon>
        <taxon>Viridiplantae</taxon>
        <taxon>Streptophyta</taxon>
        <taxon>Embryophyta</taxon>
        <taxon>Tracheophyta</taxon>
        <taxon>Spermatophyta</taxon>
        <taxon>Magnoliopsida</taxon>
        <taxon>eudicotyledons</taxon>
        <taxon>Gunneridae</taxon>
        <taxon>Pentapetalae</taxon>
        <taxon>rosids</taxon>
        <taxon>fabids</taxon>
        <taxon>Fabales</taxon>
        <taxon>Fabaceae</taxon>
        <taxon>Papilionoideae</taxon>
        <taxon>50 kb inversion clade</taxon>
        <taxon>NPAAA clade</taxon>
        <taxon>Hologalegina</taxon>
        <taxon>IRL clade</taxon>
        <taxon>Trifolieae</taxon>
        <taxon>Trifolium</taxon>
    </lineage>
</organism>
<dbReference type="Proteomes" id="UP000242715">
    <property type="component" value="Unassembled WGS sequence"/>
</dbReference>
<gene>
    <name evidence="1" type="ORF">TSUD_157720</name>
</gene>
<reference evidence="2" key="1">
    <citation type="journal article" date="2017" name="Front. Plant Sci.">
        <title>Climate Clever Clovers: New Paradigm to Reduce the Environmental Footprint of Ruminants by Breeding Low Methanogenic Forages Utilizing Haplotype Variation.</title>
        <authorList>
            <person name="Kaur P."/>
            <person name="Appels R."/>
            <person name="Bayer P.E."/>
            <person name="Keeble-Gagnere G."/>
            <person name="Wang J."/>
            <person name="Hirakawa H."/>
            <person name="Shirasawa K."/>
            <person name="Vercoe P."/>
            <person name="Stefanova K."/>
            <person name="Durmic Z."/>
            <person name="Nichols P."/>
            <person name="Revell C."/>
            <person name="Isobe S.N."/>
            <person name="Edwards D."/>
            <person name="Erskine W."/>
        </authorList>
    </citation>
    <scope>NUCLEOTIDE SEQUENCE [LARGE SCALE GENOMIC DNA]</scope>
    <source>
        <strain evidence="2">cv. Daliak</strain>
    </source>
</reference>
<dbReference type="AlphaFoldDB" id="A0A2Z6P7A8"/>
<dbReference type="PANTHER" id="PTHR33710">
    <property type="entry name" value="BNAC02G09200D PROTEIN"/>
    <property type="match status" value="1"/>
</dbReference>
<keyword evidence="2" id="KW-1185">Reference proteome</keyword>
<dbReference type="PANTHER" id="PTHR33710:SF77">
    <property type="entry name" value="DNASE I-LIKE SUPERFAMILY PROTEIN"/>
    <property type="match status" value="1"/>
</dbReference>
<dbReference type="Gene3D" id="3.60.10.10">
    <property type="entry name" value="Endonuclease/exonuclease/phosphatase"/>
    <property type="match status" value="1"/>
</dbReference>
<proteinExistence type="predicted"/>
<evidence type="ECO:0000313" key="2">
    <source>
        <dbReference type="Proteomes" id="UP000242715"/>
    </source>
</evidence>
<dbReference type="InterPro" id="IPR036691">
    <property type="entry name" value="Endo/exonu/phosph_ase_sf"/>
</dbReference>
<sequence length="326" mass="37023">MMGMKIMGNLSAHITMAISGKGGQDGDKRIVAKKVVRPNSPRPPNNDNTPPLIVIPSHNTNEDIPIEGEIFEDANDQGSNMGSDAEMKIIGEKVQPTLLSIVFASISDCRGYAGGIVVAWNKDCIMVDVCDIKIQFIHMKVIANNMTGAWMMAGDFNDIKCAEEKRGGANVSLRRCNKFQERIDGCRLIDLGASGPKFTWRGPIYHGGQRIFERLDRALCNAQWRLEFPEGFVKVLTRLEFSDHHPILISPREAPHPVAPRQFKFESAWLVDSKYQEMLKNSWKREDKIVNNLQNVERNIREWKFQHFDQILHKKKQLMARIKGIQ</sequence>
<dbReference type="EMBL" id="DF973709">
    <property type="protein sequence ID" value="GAU38287.1"/>
    <property type="molecule type" value="Genomic_DNA"/>
</dbReference>
<accession>A0A2Z6P7A8</accession>
<evidence type="ECO:0008006" key="3">
    <source>
        <dbReference type="Google" id="ProtNLM"/>
    </source>
</evidence>
<evidence type="ECO:0000313" key="1">
    <source>
        <dbReference type="EMBL" id="GAU38287.1"/>
    </source>
</evidence>
<dbReference type="OrthoDB" id="1434413at2759"/>